<evidence type="ECO:0000313" key="15">
    <source>
        <dbReference type="Proteomes" id="UP001208570"/>
    </source>
</evidence>
<evidence type="ECO:0000256" key="5">
    <source>
        <dbReference type="ARBA" id="ARBA00022490"/>
    </source>
</evidence>
<protein>
    <submittedName>
        <fullName evidence="14">Uncharacterized protein</fullName>
    </submittedName>
</protein>
<comment type="caution">
    <text evidence="14">The sequence shown here is derived from an EMBL/GenBank/DDBJ whole genome shotgun (WGS) entry which is preliminary data.</text>
</comment>
<sequence>MGMVGDYSGTSSPTLNIPVVYKIGIYGWRKRCLYIFMLLIMVTVIVNLALTVWILKVMDFSIHGMGHLRIESNGIRVEGDSEFLRGLYASSIRSQKGASLSIQSAQNITLNARDKNGKLTNRLVLEGDLLFSADKDKVQLGSSTINVAGPRGATFQGSVQTPVIRSKTGSLRLESPTRSLDLSAPEGVTVQAEQGPVRINSGSADIKIESYNQVSLEAKSIRLKSLSVSEPTIVDSPFQEVYQLCICAQSGKLFLSPAQGNCQATGTICN</sequence>
<evidence type="ECO:0000256" key="6">
    <source>
        <dbReference type="ARBA" id="ARBA00022692"/>
    </source>
</evidence>
<keyword evidence="12" id="KW-0206">Cytoskeleton</keyword>
<keyword evidence="15" id="KW-1185">Reference proteome</keyword>
<evidence type="ECO:0000256" key="1">
    <source>
        <dbReference type="ARBA" id="ARBA00004245"/>
    </source>
</evidence>
<comment type="subcellular location">
    <subcellularLocation>
        <location evidence="2">Cell membrane</location>
        <location evidence="2">Sarcolemma</location>
        <topology evidence="2">Single-pass type II membrane protein</topology>
    </subcellularLocation>
    <subcellularLocation>
        <location evidence="1">Cytoplasm</location>
        <location evidence="1">Cytoskeleton</location>
    </subcellularLocation>
</comment>
<reference evidence="14" key="1">
    <citation type="journal article" date="2023" name="Mol. Biol. Evol.">
        <title>Third-Generation Sequencing Reveals the Adaptive Role of the Epigenome in Three Deep-Sea Polychaetes.</title>
        <authorList>
            <person name="Perez M."/>
            <person name="Aroh O."/>
            <person name="Sun Y."/>
            <person name="Lan Y."/>
            <person name="Juniper S.K."/>
            <person name="Young C.R."/>
            <person name="Angers B."/>
            <person name="Qian P.Y."/>
        </authorList>
    </citation>
    <scope>NUCLEOTIDE SEQUENCE</scope>
    <source>
        <strain evidence="14">P08H-3</strain>
    </source>
</reference>
<evidence type="ECO:0000256" key="12">
    <source>
        <dbReference type="ARBA" id="ARBA00023212"/>
    </source>
</evidence>
<dbReference type="Proteomes" id="UP001208570">
    <property type="component" value="Unassembled WGS sequence"/>
</dbReference>
<dbReference type="InterPro" id="IPR006875">
    <property type="entry name" value="Sarcoglycan"/>
</dbReference>
<proteinExistence type="inferred from homology"/>
<evidence type="ECO:0000256" key="10">
    <source>
        <dbReference type="ARBA" id="ARBA00023157"/>
    </source>
</evidence>
<keyword evidence="8 13" id="KW-1133">Transmembrane helix</keyword>
<evidence type="ECO:0000256" key="8">
    <source>
        <dbReference type="ARBA" id="ARBA00022989"/>
    </source>
</evidence>
<organism evidence="14 15">
    <name type="scientific">Paralvinella palmiformis</name>
    <dbReference type="NCBI Taxonomy" id="53620"/>
    <lineage>
        <taxon>Eukaryota</taxon>
        <taxon>Metazoa</taxon>
        <taxon>Spiralia</taxon>
        <taxon>Lophotrochozoa</taxon>
        <taxon>Annelida</taxon>
        <taxon>Polychaeta</taxon>
        <taxon>Sedentaria</taxon>
        <taxon>Canalipalpata</taxon>
        <taxon>Terebellida</taxon>
        <taxon>Terebelliformia</taxon>
        <taxon>Alvinellidae</taxon>
        <taxon>Paralvinella</taxon>
    </lineage>
</organism>
<dbReference type="EMBL" id="JAODUP010000402">
    <property type="protein sequence ID" value="KAK2150515.1"/>
    <property type="molecule type" value="Genomic_DNA"/>
</dbReference>
<keyword evidence="4" id="KW-1003">Cell membrane</keyword>
<keyword evidence="7" id="KW-0735">Signal-anchor</keyword>
<keyword evidence="5" id="KW-0963">Cytoplasm</keyword>
<keyword evidence="9 13" id="KW-0472">Membrane</keyword>
<dbReference type="InterPro" id="IPR039972">
    <property type="entry name" value="Sarcoglycan_gamma/delta/zeta"/>
</dbReference>
<evidence type="ECO:0000256" key="2">
    <source>
        <dbReference type="ARBA" id="ARBA00004274"/>
    </source>
</evidence>
<comment type="similarity">
    <text evidence="3">Belongs to the sarcoglycan beta/delta/gamma/zeta family.</text>
</comment>
<keyword evidence="10" id="KW-1015">Disulfide bond</keyword>
<dbReference type="PANTHER" id="PTHR12939:SF10">
    <property type="entry name" value="EG:4F1.1 PROTEIN"/>
    <property type="match status" value="1"/>
</dbReference>
<dbReference type="PANTHER" id="PTHR12939">
    <property type="entry name" value="SARCOGLYCAN"/>
    <property type="match status" value="1"/>
</dbReference>
<evidence type="ECO:0000256" key="11">
    <source>
        <dbReference type="ARBA" id="ARBA00023180"/>
    </source>
</evidence>
<keyword evidence="11" id="KW-0325">Glycoprotein</keyword>
<evidence type="ECO:0000256" key="9">
    <source>
        <dbReference type="ARBA" id="ARBA00023136"/>
    </source>
</evidence>
<gene>
    <name evidence="14" type="ORF">LSH36_402g02023</name>
</gene>
<dbReference type="GO" id="GO:0005856">
    <property type="term" value="C:cytoskeleton"/>
    <property type="evidence" value="ECO:0007669"/>
    <property type="project" value="UniProtKB-SubCell"/>
</dbReference>
<evidence type="ECO:0000313" key="14">
    <source>
        <dbReference type="EMBL" id="KAK2150515.1"/>
    </source>
</evidence>
<dbReference type="Pfam" id="PF04790">
    <property type="entry name" value="Sarcoglycan_1"/>
    <property type="match status" value="1"/>
</dbReference>
<dbReference type="AlphaFoldDB" id="A0AAD9JDV0"/>
<dbReference type="GO" id="GO:0016012">
    <property type="term" value="C:sarcoglycan complex"/>
    <property type="evidence" value="ECO:0007669"/>
    <property type="project" value="InterPro"/>
</dbReference>
<evidence type="ECO:0000256" key="7">
    <source>
        <dbReference type="ARBA" id="ARBA00022968"/>
    </source>
</evidence>
<evidence type="ECO:0000256" key="3">
    <source>
        <dbReference type="ARBA" id="ARBA00007574"/>
    </source>
</evidence>
<evidence type="ECO:0000256" key="4">
    <source>
        <dbReference type="ARBA" id="ARBA00022475"/>
    </source>
</evidence>
<keyword evidence="6 13" id="KW-0812">Transmembrane</keyword>
<evidence type="ECO:0000256" key="13">
    <source>
        <dbReference type="SAM" id="Phobius"/>
    </source>
</evidence>
<name>A0AAD9JDV0_9ANNE</name>
<feature type="transmembrane region" description="Helical" evidence="13">
    <location>
        <begin position="32"/>
        <end position="55"/>
    </location>
</feature>
<dbReference type="GO" id="GO:0042383">
    <property type="term" value="C:sarcolemma"/>
    <property type="evidence" value="ECO:0007669"/>
    <property type="project" value="UniProtKB-SubCell"/>
</dbReference>
<accession>A0AAD9JDV0</accession>